<organism evidence="1 2">
    <name type="scientific">Clitoria ternatea</name>
    <name type="common">Butterfly pea</name>
    <dbReference type="NCBI Taxonomy" id="43366"/>
    <lineage>
        <taxon>Eukaryota</taxon>
        <taxon>Viridiplantae</taxon>
        <taxon>Streptophyta</taxon>
        <taxon>Embryophyta</taxon>
        <taxon>Tracheophyta</taxon>
        <taxon>Spermatophyta</taxon>
        <taxon>Magnoliopsida</taxon>
        <taxon>eudicotyledons</taxon>
        <taxon>Gunneridae</taxon>
        <taxon>Pentapetalae</taxon>
        <taxon>rosids</taxon>
        <taxon>fabids</taxon>
        <taxon>Fabales</taxon>
        <taxon>Fabaceae</taxon>
        <taxon>Papilionoideae</taxon>
        <taxon>50 kb inversion clade</taxon>
        <taxon>NPAAA clade</taxon>
        <taxon>indigoferoid/millettioid clade</taxon>
        <taxon>Phaseoleae</taxon>
        <taxon>Clitoria</taxon>
    </lineage>
</organism>
<evidence type="ECO:0000313" key="1">
    <source>
        <dbReference type="EMBL" id="KAK7278245.1"/>
    </source>
</evidence>
<dbReference type="EMBL" id="JAYKXN010000006">
    <property type="protein sequence ID" value="KAK7278245.1"/>
    <property type="molecule type" value="Genomic_DNA"/>
</dbReference>
<proteinExistence type="predicted"/>
<sequence length="119" mass="13259">MKGNPTEDTWMVILVGLSRTVIVQWKFDFSLQFPMGGINAVCQMETAPKTYWKEIYATYAGDVNIAFPFLSLVATFEQESRCTVGAIAIPHFLQAALRHSRFPLLSTPMAINNNLSSGK</sequence>
<gene>
    <name evidence="1" type="ORF">RJT34_23271</name>
</gene>
<dbReference type="AlphaFoldDB" id="A0AAN9II94"/>
<protein>
    <submittedName>
        <fullName evidence="1">Uncharacterized protein</fullName>
    </submittedName>
</protein>
<comment type="caution">
    <text evidence="1">The sequence shown here is derived from an EMBL/GenBank/DDBJ whole genome shotgun (WGS) entry which is preliminary data.</text>
</comment>
<keyword evidence="2" id="KW-1185">Reference proteome</keyword>
<name>A0AAN9II94_CLITE</name>
<reference evidence="1 2" key="1">
    <citation type="submission" date="2024-01" db="EMBL/GenBank/DDBJ databases">
        <title>The genomes of 5 underutilized Papilionoideae crops provide insights into root nodulation and disease resistance.</title>
        <authorList>
            <person name="Yuan L."/>
        </authorList>
    </citation>
    <scope>NUCLEOTIDE SEQUENCE [LARGE SCALE GENOMIC DNA]</scope>
    <source>
        <strain evidence="1">LY-2023</strain>
        <tissue evidence="1">Leaf</tissue>
    </source>
</reference>
<accession>A0AAN9II94</accession>
<dbReference type="Proteomes" id="UP001359559">
    <property type="component" value="Unassembled WGS sequence"/>
</dbReference>
<evidence type="ECO:0000313" key="2">
    <source>
        <dbReference type="Proteomes" id="UP001359559"/>
    </source>
</evidence>